<organism evidence="5">
    <name type="scientific">Eutreptiella gymnastica</name>
    <dbReference type="NCBI Taxonomy" id="73025"/>
    <lineage>
        <taxon>Eukaryota</taxon>
        <taxon>Discoba</taxon>
        <taxon>Euglenozoa</taxon>
        <taxon>Euglenida</taxon>
        <taxon>Spirocuta</taxon>
        <taxon>Euglenophyceae</taxon>
        <taxon>Eutreptiales</taxon>
        <taxon>Eutreptiaceae</taxon>
        <taxon>Eutreptiella</taxon>
    </lineage>
</organism>
<accession>A0A7S1JBL3</accession>
<protein>
    <recommendedName>
        <fullName evidence="4">VWFA domain-containing protein</fullName>
    </recommendedName>
</protein>
<feature type="compositionally biased region" description="Acidic residues" evidence="3">
    <location>
        <begin position="1448"/>
        <end position="1491"/>
    </location>
</feature>
<feature type="compositionally biased region" description="Basic and acidic residues" evidence="3">
    <location>
        <begin position="1679"/>
        <end position="1698"/>
    </location>
</feature>
<feature type="compositionally biased region" description="Basic and acidic residues" evidence="3">
    <location>
        <begin position="1311"/>
        <end position="1325"/>
    </location>
</feature>
<feature type="compositionally biased region" description="Basic and acidic residues" evidence="3">
    <location>
        <begin position="1712"/>
        <end position="1745"/>
    </location>
</feature>
<feature type="compositionally biased region" description="Polar residues" evidence="3">
    <location>
        <begin position="1580"/>
        <end position="1608"/>
    </location>
</feature>
<dbReference type="PROSITE" id="PS50234">
    <property type="entry name" value="VWFA"/>
    <property type="match status" value="1"/>
</dbReference>
<feature type="compositionally biased region" description="Basic and acidic residues" evidence="3">
    <location>
        <begin position="1518"/>
        <end position="1540"/>
    </location>
</feature>
<dbReference type="GO" id="GO:0000027">
    <property type="term" value="P:ribosomal large subunit assembly"/>
    <property type="evidence" value="ECO:0007669"/>
    <property type="project" value="TreeGrafter"/>
</dbReference>
<evidence type="ECO:0000256" key="2">
    <source>
        <dbReference type="ARBA" id="ARBA00022840"/>
    </source>
</evidence>
<dbReference type="SUPFAM" id="SSF53300">
    <property type="entry name" value="vWA-like"/>
    <property type="match status" value="1"/>
</dbReference>
<evidence type="ECO:0000256" key="1">
    <source>
        <dbReference type="ARBA" id="ARBA00022741"/>
    </source>
</evidence>
<dbReference type="GO" id="GO:0005634">
    <property type="term" value="C:nucleus"/>
    <property type="evidence" value="ECO:0007669"/>
    <property type="project" value="TreeGrafter"/>
</dbReference>
<dbReference type="InterPro" id="IPR036465">
    <property type="entry name" value="vWFA_dom_sf"/>
</dbReference>
<feature type="region of interest" description="Disordered" evidence="3">
    <location>
        <begin position="1249"/>
        <end position="1280"/>
    </location>
</feature>
<feature type="compositionally biased region" description="Acidic residues" evidence="3">
    <location>
        <begin position="1664"/>
        <end position="1678"/>
    </location>
</feature>
<feature type="compositionally biased region" description="Basic and acidic residues" evidence="3">
    <location>
        <begin position="1619"/>
        <end position="1639"/>
    </location>
</feature>
<gene>
    <name evidence="5" type="ORF">EGYM00392_LOCUS49775</name>
</gene>
<dbReference type="PANTHER" id="PTHR48103">
    <property type="entry name" value="MIDASIN-RELATED"/>
    <property type="match status" value="1"/>
</dbReference>
<feature type="region of interest" description="Disordered" evidence="3">
    <location>
        <begin position="213"/>
        <end position="238"/>
    </location>
</feature>
<keyword evidence="2" id="KW-0067">ATP-binding</keyword>
<dbReference type="GO" id="GO:0030687">
    <property type="term" value="C:preribosome, large subunit precursor"/>
    <property type="evidence" value="ECO:0007669"/>
    <property type="project" value="TreeGrafter"/>
</dbReference>
<feature type="region of interest" description="Disordered" evidence="3">
    <location>
        <begin position="1293"/>
        <end position="1790"/>
    </location>
</feature>
<evidence type="ECO:0000313" key="5">
    <source>
        <dbReference type="EMBL" id="CAD9038613.1"/>
    </source>
</evidence>
<keyword evidence="1" id="KW-0547">Nucleotide-binding</keyword>
<feature type="region of interest" description="Disordered" evidence="3">
    <location>
        <begin position="707"/>
        <end position="745"/>
    </location>
</feature>
<dbReference type="PANTHER" id="PTHR48103:SF2">
    <property type="entry name" value="MIDASIN"/>
    <property type="match status" value="1"/>
</dbReference>
<feature type="compositionally biased region" description="Acidic residues" evidence="3">
    <location>
        <begin position="1252"/>
        <end position="1261"/>
    </location>
</feature>
<name>A0A7S1JBL3_9EUGL</name>
<dbReference type="InterPro" id="IPR002035">
    <property type="entry name" value="VWF_A"/>
</dbReference>
<feature type="compositionally biased region" description="Acidic residues" evidence="3">
    <location>
        <begin position="1339"/>
        <end position="1368"/>
    </location>
</feature>
<evidence type="ECO:0000256" key="3">
    <source>
        <dbReference type="SAM" id="MobiDB-lite"/>
    </source>
</evidence>
<evidence type="ECO:0000259" key="4">
    <source>
        <dbReference type="PROSITE" id="PS50234"/>
    </source>
</evidence>
<dbReference type="GO" id="GO:0005524">
    <property type="term" value="F:ATP binding"/>
    <property type="evidence" value="ECO:0007669"/>
    <property type="project" value="UniProtKB-KW"/>
</dbReference>
<feature type="domain" description="VWFA" evidence="4">
    <location>
        <begin position="1870"/>
        <end position="2077"/>
    </location>
</feature>
<feature type="compositionally biased region" description="Acidic residues" evidence="3">
    <location>
        <begin position="1394"/>
        <end position="1416"/>
    </location>
</feature>
<feature type="compositionally biased region" description="Acidic residues" evidence="3">
    <location>
        <begin position="1541"/>
        <end position="1551"/>
    </location>
</feature>
<proteinExistence type="predicted"/>
<feature type="compositionally biased region" description="Basic residues" evidence="3">
    <location>
        <begin position="723"/>
        <end position="732"/>
    </location>
</feature>
<feature type="compositionally biased region" description="Acidic residues" evidence="3">
    <location>
        <begin position="1300"/>
        <end position="1310"/>
    </location>
</feature>
<dbReference type="Gene3D" id="3.40.50.410">
    <property type="entry name" value="von Willebrand factor, type A domain"/>
    <property type="match status" value="1"/>
</dbReference>
<feature type="compositionally biased region" description="Acidic residues" evidence="3">
    <location>
        <begin position="1501"/>
        <end position="1517"/>
    </location>
</feature>
<sequence length="2088" mass="234670">MMQGEQMWQESASSVTCRLLTYFVGYEDVVLPATAAVHQMRHGLRQLASAQNAQSLLQGAAALYDPTANDAPSSSLAAMAAAVPFLLTFPFPPLPAMQRALDCVLSLVPVTPRDLQQQHLPQLQLLLAVLKALLSRVGLAVALEQYCPSPQSLAMLRSVLTCYVRLWTCVNEKAEALHAASEEVYKYKVKVCKFEEDDDRYLRRLREMFPNYRDSFTEEGTENPDGEPAPVEETNNEDVKADTEFERRLLVFRAKLVLEMDVIFRVYNATYQRSHARVLLGALVEQGDALEAQTSSKGGGGPTSHVHYRPFMIEAVHHFSNDRGDDVIECRKVAFRASFEAGSLISRGLETGDMTGQKLALQEGQLTVGTGLGLLLPSAAAVEERLLPSFILAALELHRTLAVQTERSNKIEDRISYAFNVYKECDPSEMKWALPYVVKTKARIEELLIEWPDHSVLNYIKRLCTTLLNMPLAQTPLMKVLQGVELLLKACHEWDRNAHRGVAVKEEIKELSDVVLRWRRLELLCWPHIFTTKQREWDAKAKRWWYDFYTLLHMAFFSGDAKSEEEMLKEVFELAGDFCTRCNYGEFDCRMQVMKSVASELMVLATLEDPTQTHTLSPELRVKIHNVLLNMYHYYEQYHPILKAEMEAELRPVRQDLQNFIKIHRWDNANYYQVKDSTKKSHKIINKALKKYDELMVRSVKEAFKKEQEKQLGSAAATEAGGAKKKMKKRKRDGKDEEPDTGDMGLQDVAQELSGEAAASKATKGKGRKIKAPPKPTVLTYVTDNTTELNDLVLHIIDRANELQHTNKTKNTKERALKNLLDTLSDMGVDHLESKVHGTTDTWLSVFQHAHPTVLAHVAEPYADAFRAADSYYYRCFSYLQVMRKAAPTAHEDLNRNQVHKSLFLCENLFLMLVDQREQLDQAHATSLCLDDMESVLTILQYPPAANPKRKGKGERLKVLYPHAPALGFVLRLHKYLTAVVEACEQALGVLRGLQDAGGCPEAAQPTARVEESTRILTSARAKAQQVVRPFLGARPAKRVLAPEDMRTVRELLPSVTSACGSVLAHLGHPSVPPGLARSLQAVIQGTELGPDAAPPADWTAELAAVTTSTSPAPSDVSERLAPTQGWVTGAVKALDQLSASLAPQKQSALIADTLKVLTNSLAILSEGRPHDQLAALHVQLSDGVTCSPAVAQAGAKQSESINRELARLRSSVTDSIASFCQFHRALARLLVVISRIFCNLFAKGYCGSKEGEEDGDGDGDGEGKMQDGTGMDQGDSTGAKDVGEQMQFEEQVLSKEDQEKQDEEDGADDKDDKNDKNEDNKDDGVELENDFEGKKEDEDQPDEQEEQQEEGEEDPDDEMGEVDENENIEGRQGDKDKDDKRKTDKMDDKVEEAPQDDFDDEEENGNDEEDEEEDGGQNKDIPLAQEDQPFSELPQSNELDLDQDKVMEDDDEGEEGSEGEDEDQQEGDEDGDKNEDDMDKDEEGDDDADDSGEKDKMDEGQEEKEPEEGEGEEDGDEGKKDEQQKEAAEQGEEETKQEGDEAEEEEEDEKDAPQKEKDSNAQHDTETQNDGQEGDDQVEASQQAKENSAADQEQNEQVQQTDTGQSWKHSKKTQSDSSNKESDQNKKPPEQQPIKDIKQQMQDWRSRLQKVQTAVEAQKEEPGQDDQDDDEGMEEDGGERAFEYVQPDAEKPLENEKLGMGPTNEEMQETFIDREELQAQEEEKKKEDKESNEKPDDEEKKDTVEDTGELIEGQGKKKKKGDKKEEKEEDEDEDMKKEEEDLVEETEEDKRKRGWELWAEYESQTANLASQLCEQLRLILEPTLTDRLEGDFKTGKRINMKKVIPYIASGFKKDKIWLRRTKPSKRQYQVMLVVDDSGSMTSNGAGPMSCMALALLSKALSQLEIGELCVAAFGKDLNIIHPLSDPFSTESGATVLSEFTWQQKETNIRTMLSQSLDYLDGERSRAMADVRSGGHTLLQIMIIVSDGHIVEDREEVRKYVTRAQKNWQLLVFLVLDSPGEVKEGGRRTDSIMDMQVVRFNSNGKMTTDPFMADFPFPFYLVVKDIQALPDILSDSMRQWFEMLSAAL</sequence>
<feature type="compositionally biased region" description="Basic and acidic residues" evidence="3">
    <location>
        <begin position="1552"/>
        <end position="1567"/>
    </location>
</feature>
<reference evidence="5" key="1">
    <citation type="submission" date="2021-01" db="EMBL/GenBank/DDBJ databases">
        <authorList>
            <person name="Corre E."/>
            <person name="Pelletier E."/>
            <person name="Niang G."/>
            <person name="Scheremetjew M."/>
            <person name="Finn R."/>
            <person name="Kale V."/>
            <person name="Holt S."/>
            <person name="Cochrane G."/>
            <person name="Meng A."/>
            <person name="Brown T."/>
            <person name="Cohen L."/>
        </authorList>
    </citation>
    <scope>NUCLEOTIDE SEQUENCE</scope>
    <source>
        <strain evidence="5">NIES-381</strain>
    </source>
</reference>
<feature type="compositionally biased region" description="Basic and acidic residues" evidence="3">
    <location>
        <begin position="1369"/>
        <end position="1393"/>
    </location>
</feature>
<dbReference type="EMBL" id="HBGA01134196">
    <property type="protein sequence ID" value="CAD9038613.1"/>
    <property type="molecule type" value="Transcribed_RNA"/>
</dbReference>
<dbReference type="GO" id="GO:0000055">
    <property type="term" value="P:ribosomal large subunit export from nucleus"/>
    <property type="evidence" value="ECO:0007669"/>
    <property type="project" value="TreeGrafter"/>
</dbReference>